<reference evidence="1" key="1">
    <citation type="journal article" date="2017" name="J. Phycol.">
        <title>Analysis of chloroplast genomes and a supermatrix inform reclassification of the Rhodomelaceae (Rhodophyta).</title>
        <authorList>
            <person name="Diaz-Tapia P."/>
            <person name="Maggs C.A."/>
            <person name="West J.A."/>
            <person name="Verbruggen H."/>
        </authorList>
    </citation>
    <scope>NUCLEOTIDE SEQUENCE</scope>
    <source>
        <strain evidence="1">PD1509</strain>
    </source>
</reference>
<protein>
    <submittedName>
        <fullName evidence="1">Uncharacterized protein</fullName>
    </submittedName>
</protein>
<evidence type="ECO:0000313" key="1">
    <source>
        <dbReference type="EMBL" id="ARW67676.1"/>
    </source>
</evidence>
<geneLocation type="chloroplast" evidence="1"/>
<dbReference type="RefSeq" id="YP_009398490.1">
    <property type="nucleotide sequence ID" value="NC_035292.1"/>
</dbReference>
<keyword evidence="1" id="KW-0934">Plastid</keyword>
<sequence length="46" mass="5489">MELEHKTEIIDEDKKHILKIFKEDLKQFVDYIIGDAMNYNSLIGHL</sequence>
<gene>
    <name evidence="1" type="primary">orf46</name>
</gene>
<dbReference type="AlphaFoldDB" id="A0A1Z1MP09"/>
<keyword evidence="1" id="KW-0150">Chloroplast</keyword>
<proteinExistence type="predicted"/>
<accession>A0A1Z1MP09</accession>
<dbReference type="GeneID" id="33361030"/>
<name>A0A1Z1MP09_9FLOR</name>
<organism evidence="1">
    <name type="scientific">Lophocladia kuetzingii</name>
    <dbReference type="NCBI Taxonomy" id="675577"/>
    <lineage>
        <taxon>Eukaryota</taxon>
        <taxon>Rhodophyta</taxon>
        <taxon>Florideophyceae</taxon>
        <taxon>Rhodymeniophycidae</taxon>
        <taxon>Ceramiales</taxon>
        <taxon>Rhodomelaceae</taxon>
        <taxon>Lophothalieae</taxon>
        <taxon>Lophocladia</taxon>
    </lineage>
</organism>
<dbReference type="EMBL" id="MF101448">
    <property type="protein sequence ID" value="ARW67676.1"/>
    <property type="molecule type" value="Genomic_DNA"/>
</dbReference>